<comment type="caution">
    <text evidence="1">The sequence shown here is derived from an EMBL/GenBank/DDBJ whole genome shotgun (WGS) entry which is preliminary data.</text>
</comment>
<keyword evidence="2" id="KW-1185">Reference proteome</keyword>
<sequence length="346" mass="38911">MSQSIMNRVLFCRSCLNHAAGLGRGQTRLFTNSATYKRAWIPTFKPTSSQNLDELLSLFRERVFIPAFLNAAQRRLIYKEDATTTLDQNPITVTLRGETDESYRLRPLKFSETPSNNMVRGVIQLMKEPEDWYALVPLLKGLHSSKRTPNFLLWEFIVRKAGEAGMTSVIIDCAEQSHRTGFSLGDYMLAEILFSTLRLKAESAGYKGPEVEKALRQAKHVAMLMNSEGHAPVVKTKPDPRRHPNIVSVLLELSAARALDAFEGKDAQGDVRSYAEKLLGTWVLRGKIDTIKYPKKNVRNVVDLPSVRKGIEMALQVEEIKNDERLSEALRKRLNELGTPADGTPA</sequence>
<proteinExistence type="predicted"/>
<reference evidence="1 2" key="1">
    <citation type="submission" date="2017-10" db="EMBL/GenBank/DDBJ databases">
        <title>Comparative genomics in systemic dimorphic fungi from Ajellomycetaceae.</title>
        <authorList>
            <person name="Munoz J.F."/>
            <person name="Mcewen J.G."/>
            <person name="Clay O.K."/>
            <person name="Cuomo C.A."/>
        </authorList>
    </citation>
    <scope>NUCLEOTIDE SEQUENCE [LARGE SCALE GENOMIC DNA]</scope>
    <source>
        <strain evidence="1 2">UAMH4076</strain>
    </source>
</reference>
<dbReference type="VEuPathDB" id="FungiDB:EMCG_00054"/>
<evidence type="ECO:0000313" key="1">
    <source>
        <dbReference type="EMBL" id="PGH32266.1"/>
    </source>
</evidence>
<dbReference type="AlphaFoldDB" id="A0A2B7ZE64"/>
<organism evidence="1 2">
    <name type="scientific">[Emmonsia] crescens</name>
    <dbReference type="NCBI Taxonomy" id="73230"/>
    <lineage>
        <taxon>Eukaryota</taxon>
        <taxon>Fungi</taxon>
        <taxon>Dikarya</taxon>
        <taxon>Ascomycota</taxon>
        <taxon>Pezizomycotina</taxon>
        <taxon>Eurotiomycetes</taxon>
        <taxon>Eurotiomycetidae</taxon>
        <taxon>Onygenales</taxon>
        <taxon>Ajellomycetaceae</taxon>
        <taxon>Emergomyces</taxon>
    </lineage>
</organism>
<name>A0A2B7ZE64_9EURO</name>
<dbReference type="EMBL" id="PDND01000098">
    <property type="protein sequence ID" value="PGH32266.1"/>
    <property type="molecule type" value="Genomic_DNA"/>
</dbReference>
<evidence type="ECO:0000313" key="2">
    <source>
        <dbReference type="Proteomes" id="UP000226031"/>
    </source>
</evidence>
<accession>A0A2B7ZE64</accession>
<gene>
    <name evidence="1" type="ORF">GX50_04933</name>
</gene>
<dbReference type="Proteomes" id="UP000226031">
    <property type="component" value="Unassembled WGS sequence"/>
</dbReference>
<protein>
    <submittedName>
        <fullName evidence="1">Uncharacterized protein</fullName>
    </submittedName>
</protein>